<evidence type="ECO:0000256" key="2">
    <source>
        <dbReference type="SAM" id="Phobius"/>
    </source>
</evidence>
<dbReference type="Proteomes" id="UP000494165">
    <property type="component" value="Unassembled WGS sequence"/>
</dbReference>
<protein>
    <submittedName>
        <fullName evidence="4">Uncharacterized protein</fullName>
    </submittedName>
</protein>
<feature type="transmembrane region" description="Helical" evidence="2">
    <location>
        <begin position="255"/>
        <end position="275"/>
    </location>
</feature>
<dbReference type="EMBL" id="CADEPI010000138">
    <property type="protein sequence ID" value="CAB3377067.1"/>
    <property type="molecule type" value="Genomic_DNA"/>
</dbReference>
<dbReference type="OrthoDB" id="6348963at2759"/>
<feature type="region of interest" description="Disordered" evidence="1">
    <location>
        <begin position="84"/>
        <end position="120"/>
    </location>
</feature>
<feature type="transmembrane region" description="Helical" evidence="2">
    <location>
        <begin position="227"/>
        <end position="249"/>
    </location>
</feature>
<feature type="signal peptide" evidence="3">
    <location>
        <begin position="1"/>
        <end position="19"/>
    </location>
</feature>
<dbReference type="AlphaFoldDB" id="A0A8S1D6E3"/>
<name>A0A8S1D6E3_9INSE</name>
<comment type="caution">
    <text evidence="4">The sequence shown here is derived from an EMBL/GenBank/DDBJ whole genome shotgun (WGS) entry which is preliminary data.</text>
</comment>
<evidence type="ECO:0000313" key="4">
    <source>
        <dbReference type="EMBL" id="CAB3377067.1"/>
    </source>
</evidence>
<keyword evidence="2" id="KW-0472">Membrane</keyword>
<keyword evidence="2" id="KW-0812">Transmembrane</keyword>
<proteinExistence type="predicted"/>
<keyword evidence="3" id="KW-0732">Signal</keyword>
<reference evidence="4 5" key="1">
    <citation type="submission" date="2020-04" db="EMBL/GenBank/DDBJ databases">
        <authorList>
            <person name="Alioto T."/>
            <person name="Alioto T."/>
            <person name="Gomez Garrido J."/>
        </authorList>
    </citation>
    <scope>NUCLEOTIDE SEQUENCE [LARGE SCALE GENOMIC DNA]</scope>
</reference>
<evidence type="ECO:0000256" key="1">
    <source>
        <dbReference type="SAM" id="MobiDB-lite"/>
    </source>
</evidence>
<feature type="transmembrane region" description="Helical" evidence="2">
    <location>
        <begin position="192"/>
        <end position="215"/>
    </location>
</feature>
<keyword evidence="5" id="KW-1185">Reference proteome</keyword>
<feature type="chain" id="PRO_5035806360" evidence="3">
    <location>
        <begin position="20"/>
        <end position="290"/>
    </location>
</feature>
<gene>
    <name evidence="4" type="ORF">CLODIP_2_CD13691</name>
</gene>
<accession>A0A8S1D6E3</accession>
<evidence type="ECO:0000313" key="5">
    <source>
        <dbReference type="Proteomes" id="UP000494165"/>
    </source>
</evidence>
<evidence type="ECO:0000256" key="3">
    <source>
        <dbReference type="SAM" id="SignalP"/>
    </source>
</evidence>
<organism evidence="4 5">
    <name type="scientific">Cloeon dipterum</name>
    <dbReference type="NCBI Taxonomy" id="197152"/>
    <lineage>
        <taxon>Eukaryota</taxon>
        <taxon>Metazoa</taxon>
        <taxon>Ecdysozoa</taxon>
        <taxon>Arthropoda</taxon>
        <taxon>Hexapoda</taxon>
        <taxon>Insecta</taxon>
        <taxon>Pterygota</taxon>
        <taxon>Palaeoptera</taxon>
        <taxon>Ephemeroptera</taxon>
        <taxon>Pisciforma</taxon>
        <taxon>Baetidae</taxon>
        <taxon>Cloeon</taxon>
    </lineage>
</organism>
<sequence>MKWCAWIVVWPALVSLVICEVLQADDEVTGGNDGGQPEIYIPLNGLLRLVNSKQMEKRNPFGINARGFHEDIFDHDYGSFSPMRKRSVPSEELHSRNKRSTDPKQHQKLGWSKRRPEMDSSGFHGDTFSSGFGDFWTMHQKSSVEATLVLNHTVKKSTGKLIFRCIFSVYYAYNLYEYYSYASKSKGKTSTLVIASAFMLLCAVSIIFQFFLAVGAKNADAKKVSHWLLFSKCVSFPYLLFVVGAVAYAQCWMTLIFEGTALVVLIISVALMMWYEKDIKSTAPSAPTLV</sequence>
<keyword evidence="2" id="KW-1133">Transmembrane helix</keyword>
<feature type="compositionally biased region" description="Basic and acidic residues" evidence="1">
    <location>
        <begin position="88"/>
        <end position="105"/>
    </location>
</feature>